<gene>
    <name evidence="6" type="primary">purN</name>
    <name evidence="8" type="ORF">AT302_02700</name>
</gene>
<comment type="similarity">
    <text evidence="4 6">Belongs to the GART family.</text>
</comment>
<keyword evidence="2 6" id="KW-0808">Transferase</keyword>
<comment type="function">
    <text evidence="6">Catalyzes the transfer of a formyl group from 10-formyltetrahydrofolate to 5-phospho-ribosyl-glycinamide (GAR), producing 5-phospho-ribosyl-N-formylglycinamide (FGAR) and tetrahydrofolate.</text>
</comment>
<evidence type="ECO:0000256" key="2">
    <source>
        <dbReference type="ARBA" id="ARBA00022679"/>
    </source>
</evidence>
<dbReference type="Gene3D" id="3.40.50.170">
    <property type="entry name" value="Formyl transferase, N-terminal domain"/>
    <property type="match status" value="1"/>
</dbReference>
<comment type="pathway">
    <text evidence="1 6">Purine metabolism; IMP biosynthesis via de novo pathway; N(2)-formyl-N(1)-(5-phospho-D-ribosyl)glycinamide from N(1)-(5-phospho-D-ribosyl)glycinamide (10-formyl THF route): step 1/1.</text>
</comment>
<evidence type="ECO:0000256" key="1">
    <source>
        <dbReference type="ARBA" id="ARBA00005054"/>
    </source>
</evidence>
<dbReference type="Pfam" id="PF00551">
    <property type="entry name" value="Formyl_trans_N"/>
    <property type="match status" value="1"/>
</dbReference>
<evidence type="ECO:0000256" key="5">
    <source>
        <dbReference type="ARBA" id="ARBA00047664"/>
    </source>
</evidence>
<dbReference type="InterPro" id="IPR001555">
    <property type="entry name" value="GART_AS"/>
</dbReference>
<evidence type="ECO:0000259" key="7">
    <source>
        <dbReference type="Pfam" id="PF00551"/>
    </source>
</evidence>
<feature type="binding site" evidence="6">
    <location>
        <position position="64"/>
    </location>
    <ligand>
        <name>(6R)-10-formyltetrahydrofolate</name>
        <dbReference type="ChEBI" id="CHEBI:195366"/>
    </ligand>
</feature>
<accession>A0ABM5WEY1</accession>
<dbReference type="InterPro" id="IPR002376">
    <property type="entry name" value="Formyl_transf_N"/>
</dbReference>
<evidence type="ECO:0000256" key="4">
    <source>
        <dbReference type="ARBA" id="ARBA00038440"/>
    </source>
</evidence>
<protein>
    <recommendedName>
        <fullName evidence="6">Phosphoribosylglycinamide formyltransferase</fullName>
        <ecNumber evidence="6">2.1.2.2</ecNumber>
    </recommendedName>
    <alternativeName>
        <fullName evidence="6">5'-phosphoribosylglycinamide transformylase</fullName>
    </alternativeName>
    <alternativeName>
        <fullName evidence="6">GAR transformylase</fullName>
        <shortName evidence="6">GART</shortName>
    </alternativeName>
</protein>
<evidence type="ECO:0000256" key="3">
    <source>
        <dbReference type="ARBA" id="ARBA00022755"/>
    </source>
</evidence>
<keyword evidence="3 6" id="KW-0658">Purine biosynthesis</keyword>
<dbReference type="InterPro" id="IPR036477">
    <property type="entry name" value="Formyl_transf_N_sf"/>
</dbReference>
<evidence type="ECO:0000313" key="8">
    <source>
        <dbReference type="EMBL" id="ALS58845.1"/>
    </source>
</evidence>
<feature type="binding site" evidence="6">
    <location>
        <begin position="89"/>
        <end position="92"/>
    </location>
    <ligand>
        <name>(6R)-10-formyltetrahydrofolate</name>
        <dbReference type="ChEBI" id="CHEBI:195366"/>
    </ligand>
</feature>
<dbReference type="EMBL" id="CP013480">
    <property type="protein sequence ID" value="ALS58845.1"/>
    <property type="molecule type" value="Genomic_DNA"/>
</dbReference>
<feature type="domain" description="Formyl transferase N-terminal" evidence="7">
    <location>
        <begin position="2"/>
        <end position="181"/>
    </location>
</feature>
<dbReference type="InterPro" id="IPR004607">
    <property type="entry name" value="GART"/>
</dbReference>
<dbReference type="SUPFAM" id="SSF53328">
    <property type="entry name" value="Formyltransferase"/>
    <property type="match status" value="1"/>
</dbReference>
<feature type="binding site" evidence="6">
    <location>
        <position position="106"/>
    </location>
    <ligand>
        <name>(6R)-10-formyltetrahydrofolate</name>
        <dbReference type="ChEBI" id="CHEBI:195366"/>
    </ligand>
</feature>
<dbReference type="PANTHER" id="PTHR43369">
    <property type="entry name" value="PHOSPHORIBOSYLGLYCINAMIDE FORMYLTRANSFERASE"/>
    <property type="match status" value="1"/>
</dbReference>
<evidence type="ECO:0000313" key="9">
    <source>
        <dbReference type="Proteomes" id="UP000060277"/>
    </source>
</evidence>
<feature type="active site" description="Proton donor" evidence="6">
    <location>
        <position position="108"/>
    </location>
</feature>
<comment type="catalytic activity">
    <reaction evidence="5 6">
        <text>N(1)-(5-phospho-beta-D-ribosyl)glycinamide + (6R)-10-formyltetrahydrofolate = N(2)-formyl-N(1)-(5-phospho-beta-D-ribosyl)glycinamide + (6S)-5,6,7,8-tetrahydrofolate + H(+)</text>
        <dbReference type="Rhea" id="RHEA:15053"/>
        <dbReference type="ChEBI" id="CHEBI:15378"/>
        <dbReference type="ChEBI" id="CHEBI:57453"/>
        <dbReference type="ChEBI" id="CHEBI:143788"/>
        <dbReference type="ChEBI" id="CHEBI:147286"/>
        <dbReference type="ChEBI" id="CHEBI:195366"/>
        <dbReference type="EC" id="2.1.2.2"/>
    </reaction>
</comment>
<dbReference type="PROSITE" id="PS00373">
    <property type="entry name" value="GART"/>
    <property type="match status" value="1"/>
</dbReference>
<dbReference type="EC" id="2.1.2.2" evidence="6"/>
<dbReference type="RefSeq" id="WP_058375791.1">
    <property type="nucleotide sequence ID" value="NZ_CP013480.3"/>
</dbReference>
<sequence length="216" mass="23398">MKNIVILISGRGSNMEAIVRACTEEGWPARVAAVIANRDEAEGLAFARENGIAAAVVPSRGKTREVFDGELAAEIDRHQPDLVVLAGFMRILTPEFTERYAGRLVNIHPSLLPAFPGLQTHARALEAGCKIVGATVHFVTAELDHGPFVLQAAVPVKTGDTPEALAERILPLEHIIYPRAVRWFVEDRLVVADGRVTVKPAADGTPDPQWLFGENA</sequence>
<dbReference type="NCBIfam" id="TIGR00639">
    <property type="entry name" value="PurN"/>
    <property type="match status" value="1"/>
</dbReference>
<dbReference type="Proteomes" id="UP000060277">
    <property type="component" value="Chromosome"/>
</dbReference>
<feature type="binding site" evidence="6">
    <location>
        <begin position="12"/>
        <end position="14"/>
    </location>
    <ligand>
        <name>N(1)-(5-phospho-beta-D-ribosyl)glycinamide</name>
        <dbReference type="ChEBI" id="CHEBI:143788"/>
    </ligand>
</feature>
<keyword evidence="9" id="KW-1185">Reference proteome</keyword>
<feature type="site" description="Raises pKa of active site His" evidence="6">
    <location>
        <position position="144"/>
    </location>
</feature>
<dbReference type="PANTHER" id="PTHR43369:SF2">
    <property type="entry name" value="PHOSPHORIBOSYLGLYCINAMIDE FORMYLTRANSFERASE"/>
    <property type="match status" value="1"/>
</dbReference>
<evidence type="ECO:0000256" key="6">
    <source>
        <dbReference type="HAMAP-Rule" id="MF_01930"/>
    </source>
</evidence>
<name>A0ABM5WEY1_9BURK</name>
<dbReference type="CDD" id="cd08645">
    <property type="entry name" value="FMT_core_GART"/>
    <property type="match status" value="1"/>
</dbReference>
<proteinExistence type="inferred from homology"/>
<reference evidence="9" key="1">
    <citation type="submission" date="2015-12" db="EMBL/GenBank/DDBJ databases">
        <title>Complete genome sequence of Pandoraea norimbergensis DSM 11628.</title>
        <authorList>
            <person name="Ee R."/>
            <person name="Lim Y.-L."/>
            <person name="Yong D."/>
            <person name="Yin W.-F."/>
            <person name="Chan K.-G."/>
        </authorList>
    </citation>
    <scope>NUCLEOTIDE SEQUENCE [LARGE SCALE GENOMIC DNA]</scope>
    <source>
        <strain evidence="9">DSM 11628</strain>
    </source>
</reference>
<dbReference type="HAMAP" id="MF_01930">
    <property type="entry name" value="PurN"/>
    <property type="match status" value="1"/>
</dbReference>
<organism evidence="8 9">
    <name type="scientific">Pandoraea norimbergensis</name>
    <dbReference type="NCBI Taxonomy" id="93219"/>
    <lineage>
        <taxon>Bacteria</taxon>
        <taxon>Pseudomonadati</taxon>
        <taxon>Pseudomonadota</taxon>
        <taxon>Betaproteobacteria</taxon>
        <taxon>Burkholderiales</taxon>
        <taxon>Burkholderiaceae</taxon>
        <taxon>Pandoraea</taxon>
    </lineage>
</organism>